<dbReference type="AlphaFoldDB" id="A0A2M8EI18"/>
<evidence type="ECO:0000256" key="13">
    <source>
        <dbReference type="ARBA" id="ARBA00023268"/>
    </source>
</evidence>
<evidence type="ECO:0000256" key="5">
    <source>
        <dbReference type="ARBA" id="ARBA00022645"/>
    </source>
</evidence>
<feature type="domain" description="Glycosyl transferase family 51" evidence="19">
    <location>
        <begin position="126"/>
        <end position="299"/>
    </location>
</feature>
<name>A0A2M8EI18_UNCKA</name>
<accession>A0A2M8EI18</accession>
<evidence type="ECO:0000259" key="18">
    <source>
        <dbReference type="Pfam" id="PF00905"/>
    </source>
</evidence>
<dbReference type="Pfam" id="PF00905">
    <property type="entry name" value="Transpeptidase"/>
    <property type="match status" value="1"/>
</dbReference>
<dbReference type="GO" id="GO:0071555">
    <property type="term" value="P:cell wall organization"/>
    <property type="evidence" value="ECO:0007669"/>
    <property type="project" value="UniProtKB-KW"/>
</dbReference>
<evidence type="ECO:0000313" key="21">
    <source>
        <dbReference type="Proteomes" id="UP000228781"/>
    </source>
</evidence>
<comment type="catalytic activity">
    <reaction evidence="16">
        <text>[GlcNAc-(1-&gt;4)-Mur2Ac(oyl-L-Ala-gamma-D-Glu-L-Lys-D-Ala-D-Ala)](n)-di-trans,octa-cis-undecaprenyl diphosphate + beta-D-GlcNAc-(1-&gt;4)-Mur2Ac(oyl-L-Ala-gamma-D-Glu-L-Lys-D-Ala-D-Ala)-di-trans,octa-cis-undecaprenyl diphosphate = [GlcNAc-(1-&gt;4)-Mur2Ac(oyl-L-Ala-gamma-D-Glu-L-Lys-D-Ala-D-Ala)](n+1)-di-trans,octa-cis-undecaprenyl diphosphate + di-trans,octa-cis-undecaprenyl diphosphate + H(+)</text>
        <dbReference type="Rhea" id="RHEA:23708"/>
        <dbReference type="Rhea" id="RHEA-COMP:9602"/>
        <dbReference type="Rhea" id="RHEA-COMP:9603"/>
        <dbReference type="ChEBI" id="CHEBI:15378"/>
        <dbReference type="ChEBI" id="CHEBI:58405"/>
        <dbReference type="ChEBI" id="CHEBI:60033"/>
        <dbReference type="ChEBI" id="CHEBI:78435"/>
        <dbReference type="EC" id="2.4.99.28"/>
    </reaction>
</comment>
<feature type="domain" description="Penicillin-binding protein transpeptidase" evidence="18">
    <location>
        <begin position="387"/>
        <end position="647"/>
    </location>
</feature>
<dbReference type="InterPro" id="IPR023346">
    <property type="entry name" value="Lysozyme-like_dom_sf"/>
</dbReference>
<comment type="similarity">
    <text evidence="3">In the N-terminal section; belongs to the glycosyltransferase 51 family.</text>
</comment>
<comment type="subcellular location">
    <subcellularLocation>
        <location evidence="1">Cell membrane</location>
    </subcellularLocation>
</comment>
<dbReference type="SUPFAM" id="SSF53955">
    <property type="entry name" value="Lysozyme-like"/>
    <property type="match status" value="1"/>
</dbReference>
<evidence type="ECO:0000256" key="17">
    <source>
        <dbReference type="SAM" id="Phobius"/>
    </source>
</evidence>
<dbReference type="Proteomes" id="UP000228781">
    <property type="component" value="Unassembled WGS sequence"/>
</dbReference>
<dbReference type="InterPro" id="IPR001264">
    <property type="entry name" value="Glyco_trans_51"/>
</dbReference>
<dbReference type="InterPro" id="IPR036950">
    <property type="entry name" value="PBP_transglycosylase"/>
</dbReference>
<comment type="caution">
    <text evidence="20">The sequence shown here is derived from an EMBL/GenBank/DDBJ whole genome shotgun (WGS) entry which is preliminary data.</text>
</comment>
<dbReference type="GO" id="GO:0009002">
    <property type="term" value="F:serine-type D-Ala-D-Ala carboxypeptidase activity"/>
    <property type="evidence" value="ECO:0007669"/>
    <property type="project" value="UniProtKB-EC"/>
</dbReference>
<keyword evidence="9" id="KW-0378">Hydrolase</keyword>
<evidence type="ECO:0000256" key="4">
    <source>
        <dbReference type="ARBA" id="ARBA00022475"/>
    </source>
</evidence>
<dbReference type="InterPro" id="IPR050396">
    <property type="entry name" value="Glycosyltr_51/Transpeptidase"/>
</dbReference>
<evidence type="ECO:0000256" key="2">
    <source>
        <dbReference type="ARBA" id="ARBA00007090"/>
    </source>
</evidence>
<keyword evidence="5" id="KW-0121">Carboxypeptidase</keyword>
<evidence type="ECO:0000259" key="19">
    <source>
        <dbReference type="Pfam" id="PF00912"/>
    </source>
</evidence>
<dbReference type="PANTHER" id="PTHR32282:SF11">
    <property type="entry name" value="PENICILLIN-BINDING PROTEIN 1B"/>
    <property type="match status" value="1"/>
</dbReference>
<comment type="similarity">
    <text evidence="2">In the C-terminal section; belongs to the transpeptidase family.</text>
</comment>
<evidence type="ECO:0000256" key="12">
    <source>
        <dbReference type="ARBA" id="ARBA00023136"/>
    </source>
</evidence>
<feature type="transmembrane region" description="Helical" evidence="17">
    <location>
        <begin position="71"/>
        <end position="99"/>
    </location>
</feature>
<evidence type="ECO:0000256" key="16">
    <source>
        <dbReference type="ARBA" id="ARBA00049902"/>
    </source>
</evidence>
<proteinExistence type="inferred from homology"/>
<dbReference type="GO" id="GO:0030288">
    <property type="term" value="C:outer membrane-bounded periplasmic space"/>
    <property type="evidence" value="ECO:0007669"/>
    <property type="project" value="TreeGrafter"/>
</dbReference>
<dbReference type="GO" id="GO:0005886">
    <property type="term" value="C:plasma membrane"/>
    <property type="evidence" value="ECO:0007669"/>
    <property type="project" value="UniProtKB-SubCell"/>
</dbReference>
<dbReference type="SUPFAM" id="SSF56601">
    <property type="entry name" value="beta-lactamase/transpeptidase-like"/>
    <property type="match status" value="1"/>
</dbReference>
<keyword evidence="10" id="KW-0133">Cell shape</keyword>
<keyword evidence="7" id="KW-0328">Glycosyltransferase</keyword>
<dbReference type="PANTHER" id="PTHR32282">
    <property type="entry name" value="BINDING PROTEIN TRANSPEPTIDASE, PUTATIVE-RELATED"/>
    <property type="match status" value="1"/>
</dbReference>
<evidence type="ECO:0000256" key="15">
    <source>
        <dbReference type="ARBA" id="ARBA00034000"/>
    </source>
</evidence>
<evidence type="ECO:0000256" key="7">
    <source>
        <dbReference type="ARBA" id="ARBA00022676"/>
    </source>
</evidence>
<dbReference type="GO" id="GO:0006508">
    <property type="term" value="P:proteolysis"/>
    <property type="evidence" value="ECO:0007669"/>
    <property type="project" value="UniProtKB-KW"/>
</dbReference>
<evidence type="ECO:0000256" key="9">
    <source>
        <dbReference type="ARBA" id="ARBA00022801"/>
    </source>
</evidence>
<protein>
    <submittedName>
        <fullName evidence="20">Penicillin-binding protein</fullName>
    </submittedName>
</protein>
<dbReference type="Pfam" id="PF00912">
    <property type="entry name" value="Transgly"/>
    <property type="match status" value="1"/>
</dbReference>
<evidence type="ECO:0000256" key="11">
    <source>
        <dbReference type="ARBA" id="ARBA00022984"/>
    </source>
</evidence>
<dbReference type="Gene3D" id="3.40.710.10">
    <property type="entry name" value="DD-peptidase/beta-lactamase superfamily"/>
    <property type="match status" value="1"/>
</dbReference>
<evidence type="ECO:0000256" key="1">
    <source>
        <dbReference type="ARBA" id="ARBA00004236"/>
    </source>
</evidence>
<dbReference type="GO" id="GO:0009252">
    <property type="term" value="P:peptidoglycan biosynthetic process"/>
    <property type="evidence" value="ECO:0007669"/>
    <property type="project" value="UniProtKB-KW"/>
</dbReference>
<reference evidence="21" key="1">
    <citation type="submission" date="2017-09" db="EMBL/GenBank/DDBJ databases">
        <title>Depth-based differentiation of microbial function through sediment-hosted aquifers and enrichment of novel symbionts in the deep terrestrial subsurface.</title>
        <authorList>
            <person name="Probst A.J."/>
            <person name="Ladd B."/>
            <person name="Jarett J.K."/>
            <person name="Geller-Mcgrath D.E."/>
            <person name="Sieber C.M.K."/>
            <person name="Emerson J.B."/>
            <person name="Anantharaman K."/>
            <person name="Thomas B.C."/>
            <person name="Malmstrom R."/>
            <person name="Stieglmeier M."/>
            <person name="Klingl A."/>
            <person name="Woyke T."/>
            <person name="Ryan C.M."/>
            <person name="Banfield J.F."/>
        </authorList>
    </citation>
    <scope>NUCLEOTIDE SEQUENCE [LARGE SCALE GENOMIC DNA]</scope>
</reference>
<keyword evidence="17" id="KW-0812">Transmembrane</keyword>
<keyword evidence="4" id="KW-1003">Cell membrane</keyword>
<dbReference type="Gene3D" id="2.60.40.10">
    <property type="entry name" value="Immunoglobulins"/>
    <property type="match status" value="1"/>
</dbReference>
<dbReference type="GO" id="GO:0008360">
    <property type="term" value="P:regulation of cell shape"/>
    <property type="evidence" value="ECO:0007669"/>
    <property type="project" value="UniProtKB-KW"/>
</dbReference>
<keyword evidence="12 17" id="KW-0472">Membrane</keyword>
<evidence type="ECO:0000256" key="10">
    <source>
        <dbReference type="ARBA" id="ARBA00022960"/>
    </source>
</evidence>
<keyword evidence="17" id="KW-1133">Transmembrane helix</keyword>
<gene>
    <name evidence="20" type="ORF">CO059_02795</name>
</gene>
<keyword evidence="11" id="KW-0573">Peptidoglycan synthesis</keyword>
<dbReference type="GO" id="GO:0008955">
    <property type="term" value="F:peptidoglycan glycosyltransferase activity"/>
    <property type="evidence" value="ECO:0007669"/>
    <property type="project" value="UniProtKB-EC"/>
</dbReference>
<dbReference type="InterPro" id="IPR013783">
    <property type="entry name" value="Ig-like_fold"/>
</dbReference>
<dbReference type="InterPro" id="IPR012338">
    <property type="entry name" value="Beta-lactam/transpept-like"/>
</dbReference>
<keyword evidence="13" id="KW-0511">Multifunctional enzyme</keyword>
<dbReference type="FunFam" id="1.10.3810.10:FF:000001">
    <property type="entry name" value="Penicillin-binding protein 1A"/>
    <property type="match status" value="1"/>
</dbReference>
<evidence type="ECO:0000256" key="3">
    <source>
        <dbReference type="ARBA" id="ARBA00007739"/>
    </source>
</evidence>
<sequence length="919" mass="101556">MNRKRRYLPTGARSWRKERGGILMRILSAGGRTVVSILRHGVLGVFEFAIWLLSRLPYFRKLRERGKRSRLYWANLAVSFCLFTMIATTLFVGGVFIVFSKDLPSPDRLIDREISLSTKIYDRRGELLYDIYGDVNRTLVTIDQVPEVVRQATIAIEDKSFYHHRGFDPRGIARAIYQIAVHHNLQGGSTITQQLVKNALLSKERTLPRKIKEFVLALQIEARYSKDEILQMYLNETPYGGQAIGIEAAARSYFGKSVSKLSLAEATMLAGLPAAPSHFSPRRDPELAKWRQAQVLRRMVEDGYITQEEADKAKEEELKYVSEGASIKAPHFVMYVRELLADRYGEAMVEHGGLQVTTTLDLKLHNKFQKIVTEEIKQDRIYQVTNGALVALNPKTGEILSMVGSIDYFNKKIKGQYNVVLAERQPGSAIKPITYVAAFKQGYSPATTLIDIPTTFDIGYGRTYRPADFANRYHGILPVRKALGSSKNVAAVKMLSLVGIENMIATAHEMGITTLNDPSRYGLSVTLGGGEVKLLDLMAAFTCFSTGGIRRDPVAILKVTDYRGNVLEEFKPGGGIRVLTEQQAYLINNILSDSNARTLTFGGGTQMGLNIPGHTVAVKTGTTHDNRDNWALGYTPAHENSPVAVAIGAWIGNNDNSPMNPNFFAGSARIWNKAMITFLGNKPDVKFVRPKGIVGGMVDGLSGKALGPFSTTRRSDIFIAGAVPTEPDDWHQELEICTPDGKLASDACRRVGKTVKKLYIKITAERPEWQDDVDAWVRKAYPKSKYPQYYPPTEISNLCFDSSGNKVGDLECKPIVDITEPAEGATIGQSFTVKATVTVAEDRDDYVEVKFYLDQTTLWHTTRNADPACGKRCYSFEFSDVDPGSHRIGVCAADAKGGTNEGPPGTCAGAEIGVTVSSP</sequence>
<keyword evidence="14" id="KW-0961">Cell wall biogenesis/degradation</keyword>
<dbReference type="GO" id="GO:0008658">
    <property type="term" value="F:penicillin binding"/>
    <property type="evidence" value="ECO:0007669"/>
    <property type="project" value="InterPro"/>
</dbReference>
<evidence type="ECO:0000256" key="8">
    <source>
        <dbReference type="ARBA" id="ARBA00022679"/>
    </source>
</evidence>
<evidence type="ECO:0000313" key="20">
    <source>
        <dbReference type="EMBL" id="PJC22152.1"/>
    </source>
</evidence>
<dbReference type="EMBL" id="PFSK01000042">
    <property type="protein sequence ID" value="PJC22152.1"/>
    <property type="molecule type" value="Genomic_DNA"/>
</dbReference>
<keyword evidence="8" id="KW-0808">Transferase</keyword>
<dbReference type="Gene3D" id="1.10.3810.10">
    <property type="entry name" value="Biosynthetic peptidoglycan transglycosylase-like"/>
    <property type="match status" value="1"/>
</dbReference>
<comment type="catalytic activity">
    <reaction evidence="15">
        <text>Preferential cleavage: (Ac)2-L-Lys-D-Ala-|-D-Ala. Also transpeptidation of peptidyl-alanyl moieties that are N-acyl substituents of D-alanine.</text>
        <dbReference type="EC" id="3.4.16.4"/>
    </reaction>
</comment>
<keyword evidence="6" id="KW-0645">Protease</keyword>
<organism evidence="20 21">
    <name type="scientific">candidate division WWE3 bacterium CG_4_9_14_0_2_um_filter_48_10</name>
    <dbReference type="NCBI Taxonomy" id="1975078"/>
    <lineage>
        <taxon>Bacteria</taxon>
        <taxon>Katanobacteria</taxon>
    </lineage>
</organism>
<evidence type="ECO:0000256" key="14">
    <source>
        <dbReference type="ARBA" id="ARBA00023316"/>
    </source>
</evidence>
<dbReference type="InterPro" id="IPR001460">
    <property type="entry name" value="PCN-bd_Tpept"/>
</dbReference>
<evidence type="ECO:0000256" key="6">
    <source>
        <dbReference type="ARBA" id="ARBA00022670"/>
    </source>
</evidence>